<dbReference type="EMBL" id="FOIC01000016">
    <property type="protein sequence ID" value="SET90076.1"/>
    <property type="molecule type" value="Genomic_DNA"/>
</dbReference>
<dbReference type="Proteomes" id="UP000199320">
    <property type="component" value="Unassembled WGS sequence"/>
</dbReference>
<proteinExistence type="predicted"/>
<evidence type="ECO:0000313" key="2">
    <source>
        <dbReference type="EMBL" id="SET90076.1"/>
    </source>
</evidence>
<gene>
    <name evidence="2" type="ORF">SAMN04488694_1162</name>
    <name evidence="1" type="ORF">SAMN05192552_10152</name>
</gene>
<keyword evidence="3" id="KW-1185">Reference proteome</keyword>
<reference evidence="2" key="2">
    <citation type="submission" date="2016-10" db="EMBL/GenBank/DDBJ databases">
        <authorList>
            <person name="de Groot N.N."/>
        </authorList>
    </citation>
    <scope>NUCLEOTIDE SEQUENCE [LARGE SCALE GENOMIC DNA]</scope>
    <source>
        <strain evidence="2">CDM_6</strain>
    </source>
</reference>
<organism evidence="2 3">
    <name type="scientific">Natrinema hispanicum</name>
    <dbReference type="NCBI Taxonomy" id="392421"/>
    <lineage>
        <taxon>Archaea</taxon>
        <taxon>Methanobacteriati</taxon>
        <taxon>Methanobacteriota</taxon>
        <taxon>Stenosarchaea group</taxon>
        <taxon>Halobacteria</taxon>
        <taxon>Halobacteriales</taxon>
        <taxon>Natrialbaceae</taxon>
        <taxon>Natrinema</taxon>
    </lineage>
</organism>
<dbReference type="Proteomes" id="UP000324021">
    <property type="component" value="Unassembled WGS sequence"/>
</dbReference>
<dbReference type="AlphaFoldDB" id="A0A1I0I0U6"/>
<sequence length="35" mass="4088">MELTELVIALLMLIVLYRLVEGIYEGLRGYFDGRQ</sequence>
<accession>A0A1I0I0U6</accession>
<dbReference type="EMBL" id="FMZP01000015">
    <property type="protein sequence ID" value="SDD19578.1"/>
    <property type="molecule type" value="Genomic_DNA"/>
</dbReference>
<evidence type="ECO:0000313" key="3">
    <source>
        <dbReference type="Proteomes" id="UP000199320"/>
    </source>
</evidence>
<name>A0A1I0I0U6_9EURY</name>
<evidence type="ECO:0000313" key="4">
    <source>
        <dbReference type="Proteomes" id="UP000324021"/>
    </source>
</evidence>
<evidence type="ECO:0000313" key="1">
    <source>
        <dbReference type="EMBL" id="SDD19578.1"/>
    </source>
</evidence>
<reference evidence="3 4" key="1">
    <citation type="submission" date="2016-10" db="EMBL/GenBank/DDBJ databases">
        <authorList>
            <person name="Varghese N."/>
            <person name="Submissions S."/>
        </authorList>
    </citation>
    <scope>NUCLEOTIDE SEQUENCE [LARGE SCALE GENOMIC DNA]</scope>
    <source>
        <strain evidence="1 4">CDM_1</strain>
        <strain evidence="3">CDM_6</strain>
    </source>
</reference>
<protein>
    <submittedName>
        <fullName evidence="2">Uncharacterized protein</fullName>
    </submittedName>
</protein>